<dbReference type="RefSeq" id="WP_013943628.1">
    <property type="nucleotide sequence ID" value="NC_015713.1"/>
</dbReference>
<gene>
    <name evidence="2" type="ordered locus">SNE_A12840</name>
</gene>
<feature type="domain" description="DNA ligase D polymerase" evidence="1">
    <location>
        <begin position="15"/>
        <end position="171"/>
    </location>
</feature>
<protein>
    <submittedName>
        <fullName evidence="2">DNA polymerase LigD, polymerase domain-containing protein</fullName>
    </submittedName>
</protein>
<evidence type="ECO:0000259" key="1">
    <source>
        <dbReference type="Pfam" id="PF21686"/>
    </source>
</evidence>
<name>F8L8M2_SIMNZ</name>
<dbReference type="InterPro" id="IPR014145">
    <property type="entry name" value="LigD_pol_dom"/>
</dbReference>
<keyword evidence="3" id="KW-1185">Reference proteome</keyword>
<sequence>MSFKNQLAYILKQLQKLVLCNNKETLKYLANQACITPHIWLSRSDNLDCPDQMIFDLDPPGNDFSLVLEAARDLREVLEKGCKLKTFVMTTGSKGLHVVVPIKPAHTFDEVRNYAKEIAAFLVEQKMGKYTLNPRKTERGRKLFIDYLRNGYAQTSVASYAVRSLDGAPQSQCLLTGVR</sequence>
<dbReference type="AlphaFoldDB" id="F8L8M2"/>
<dbReference type="KEGG" id="sng:SNE_A12840"/>
<dbReference type="HOGENOM" id="CLU_1502492_0_0_0"/>
<evidence type="ECO:0000313" key="3">
    <source>
        <dbReference type="Proteomes" id="UP000000496"/>
    </source>
</evidence>
<dbReference type="InterPro" id="IPR052171">
    <property type="entry name" value="NHEJ_LigD"/>
</dbReference>
<dbReference type="OrthoDB" id="9802472at2"/>
<dbReference type="EMBL" id="FR872582">
    <property type="protein sequence ID" value="CCB89161.1"/>
    <property type="molecule type" value="Genomic_DNA"/>
</dbReference>
<reference key="1">
    <citation type="journal article" date="2011" name="Mol. Biol. Evol.">
        <title>Unity in variety -- the pan-genome of the Chlamydiae.</title>
        <authorList>
            <person name="Collingro A."/>
            <person name="Tischler P."/>
            <person name="Weinmaier T."/>
            <person name="Penz T."/>
            <person name="Heinz E."/>
            <person name="Brunham R.C."/>
            <person name="Read T.D."/>
            <person name="Bavoil P.M."/>
            <person name="Sachse K."/>
            <person name="Kahane S."/>
            <person name="Friedman M.G."/>
            <person name="Rattei T."/>
            <person name="Myers G.S.A."/>
            <person name="Horn M."/>
        </authorList>
    </citation>
    <scope>NUCLEOTIDE SEQUENCE</scope>
    <source>
        <strain>Z</strain>
    </source>
</reference>
<dbReference type="PANTHER" id="PTHR42705">
    <property type="entry name" value="BIFUNCTIONAL NON-HOMOLOGOUS END JOINING PROTEIN LIGD"/>
    <property type="match status" value="1"/>
</dbReference>
<organism evidence="2 3">
    <name type="scientific">Simkania negevensis (strain ATCC VR-1471 / DSM 27360 / Z)</name>
    <dbReference type="NCBI Taxonomy" id="331113"/>
    <lineage>
        <taxon>Bacteria</taxon>
        <taxon>Pseudomonadati</taxon>
        <taxon>Chlamydiota</taxon>
        <taxon>Chlamydiia</taxon>
        <taxon>Parachlamydiales</taxon>
        <taxon>Simkaniaceae</taxon>
        <taxon>Simkania</taxon>
    </lineage>
</organism>
<evidence type="ECO:0000313" key="2">
    <source>
        <dbReference type="EMBL" id="CCB89161.1"/>
    </source>
</evidence>
<dbReference type="Proteomes" id="UP000000496">
    <property type="component" value="Chromosome gsn.131"/>
</dbReference>
<dbReference type="eggNOG" id="COG3285">
    <property type="taxonomic scope" value="Bacteria"/>
</dbReference>
<dbReference type="PANTHER" id="PTHR42705:SF2">
    <property type="entry name" value="BIFUNCTIONAL NON-HOMOLOGOUS END JOINING PROTEIN LIGD"/>
    <property type="match status" value="1"/>
</dbReference>
<proteinExistence type="predicted"/>
<dbReference type="Gene3D" id="3.90.920.10">
    <property type="entry name" value="DNA primase, PRIM domain"/>
    <property type="match status" value="1"/>
</dbReference>
<reference evidence="2 3" key="2">
    <citation type="journal article" date="2011" name="Mol. Biol. Evol.">
        <title>Unity in variety--the pan-genome of the Chlamydiae.</title>
        <authorList>
            <person name="Collingro A."/>
            <person name="Tischler P."/>
            <person name="Weinmaier T."/>
            <person name="Penz T."/>
            <person name="Heinz E."/>
            <person name="Brunham R.C."/>
            <person name="Read T.D."/>
            <person name="Bavoil P.M."/>
            <person name="Sachse K."/>
            <person name="Kahane S."/>
            <person name="Friedman M.G."/>
            <person name="Rattei T."/>
            <person name="Myers G.S."/>
            <person name="Horn M."/>
        </authorList>
    </citation>
    <scope>NUCLEOTIDE SEQUENCE [LARGE SCALE GENOMIC DNA]</scope>
    <source>
        <strain evidence="3">ATCC VR-1471 / Z</strain>
    </source>
</reference>
<dbReference type="STRING" id="331113.SNE_A12840"/>
<dbReference type="Pfam" id="PF21686">
    <property type="entry name" value="LigD_Prim-Pol"/>
    <property type="match status" value="1"/>
</dbReference>
<accession>F8L8M2</accession>